<accession>A0A8H7ZNF6</accession>
<evidence type="ECO:0000313" key="2">
    <source>
        <dbReference type="EMBL" id="KAG5456300.1"/>
    </source>
</evidence>
<keyword evidence="3" id="KW-1185">Reference proteome</keyword>
<organism evidence="2 3">
    <name type="scientific">Olpidium bornovanus</name>
    <dbReference type="NCBI Taxonomy" id="278681"/>
    <lineage>
        <taxon>Eukaryota</taxon>
        <taxon>Fungi</taxon>
        <taxon>Fungi incertae sedis</taxon>
        <taxon>Olpidiomycota</taxon>
        <taxon>Olpidiomycotina</taxon>
        <taxon>Olpidiomycetes</taxon>
        <taxon>Olpidiales</taxon>
        <taxon>Olpidiaceae</taxon>
        <taxon>Olpidium</taxon>
    </lineage>
</organism>
<protein>
    <submittedName>
        <fullName evidence="2">Uncharacterized protein</fullName>
    </submittedName>
</protein>
<sequence>MNFSRTAVPAARGGEGVGTDGERRRLASHAMVAAATEAGARASPKDGSGGQGDDRQIKEQAQLQVPPPNARLQLRRFSQPASLPPLPALPSSQRPSSGLSGGATWKRHSVAAGGKPGQLKTSNGASGTISKVGAAGPVSESQYFAGIDGKFDNRAAVVAALEQRANGASQLPEAAAISNGAPAAVRQRASTIDGVAIGVATVFVVRLVELGCAAALALNSIPHHRSRPQLEHVRQKALASIWRLASALASPATYRTGKPEAGALWEEFFRRNSVMVVLCHQANAHNPRAQEESDAYLLEEYHSLLDGVRGTQPMIWRDVEGWLWSPWNAMWWRVENNSSETTQADAPEPEP</sequence>
<comment type="caution">
    <text evidence="2">The sequence shown here is derived from an EMBL/GenBank/DDBJ whole genome shotgun (WGS) entry which is preliminary data.</text>
</comment>
<evidence type="ECO:0000256" key="1">
    <source>
        <dbReference type="SAM" id="MobiDB-lite"/>
    </source>
</evidence>
<reference evidence="2 3" key="1">
    <citation type="journal article" name="Sci. Rep.">
        <title>Genome-scale phylogenetic analyses confirm Olpidium as the closest living zoosporic fungus to the non-flagellated, terrestrial fungi.</title>
        <authorList>
            <person name="Chang Y."/>
            <person name="Rochon D."/>
            <person name="Sekimoto S."/>
            <person name="Wang Y."/>
            <person name="Chovatia M."/>
            <person name="Sandor L."/>
            <person name="Salamov A."/>
            <person name="Grigoriev I.V."/>
            <person name="Stajich J.E."/>
            <person name="Spatafora J.W."/>
        </authorList>
    </citation>
    <scope>NUCLEOTIDE SEQUENCE [LARGE SCALE GENOMIC DNA]</scope>
    <source>
        <strain evidence="2">S191</strain>
    </source>
</reference>
<name>A0A8H7ZNF6_9FUNG</name>
<evidence type="ECO:0000313" key="3">
    <source>
        <dbReference type="Proteomes" id="UP000673691"/>
    </source>
</evidence>
<dbReference type="AlphaFoldDB" id="A0A8H7ZNF6"/>
<dbReference type="EMBL" id="JAEFCI010011953">
    <property type="protein sequence ID" value="KAG5456300.1"/>
    <property type="molecule type" value="Genomic_DNA"/>
</dbReference>
<gene>
    <name evidence="2" type="ORF">BJ554DRAFT_3995</name>
</gene>
<feature type="non-terminal residue" evidence="2">
    <location>
        <position position="351"/>
    </location>
</feature>
<proteinExistence type="predicted"/>
<dbReference type="Proteomes" id="UP000673691">
    <property type="component" value="Unassembled WGS sequence"/>
</dbReference>
<feature type="region of interest" description="Disordered" evidence="1">
    <location>
        <begin position="1"/>
        <end position="125"/>
    </location>
</feature>